<feature type="region of interest" description="Disordered" evidence="1">
    <location>
        <begin position="181"/>
        <end position="207"/>
    </location>
</feature>
<proteinExistence type="predicted"/>
<feature type="non-terminal residue" evidence="3">
    <location>
        <position position="378"/>
    </location>
</feature>
<reference evidence="3" key="1">
    <citation type="submission" date="2018-05" db="EMBL/GenBank/DDBJ databases">
        <authorList>
            <person name="Lanie J.A."/>
            <person name="Ng W.-L."/>
            <person name="Kazmierczak K.M."/>
            <person name="Andrzejewski T.M."/>
            <person name="Davidsen T.M."/>
            <person name="Wayne K.J."/>
            <person name="Tettelin H."/>
            <person name="Glass J.I."/>
            <person name="Rusch D."/>
            <person name="Podicherti R."/>
            <person name="Tsui H.-C.T."/>
            <person name="Winkler M.E."/>
        </authorList>
    </citation>
    <scope>NUCLEOTIDE SEQUENCE</scope>
</reference>
<feature type="compositionally biased region" description="Low complexity" evidence="1">
    <location>
        <begin position="319"/>
        <end position="329"/>
    </location>
</feature>
<feature type="compositionally biased region" description="Basic and acidic residues" evidence="1">
    <location>
        <begin position="186"/>
        <end position="198"/>
    </location>
</feature>
<keyword evidence="2" id="KW-0812">Transmembrane</keyword>
<keyword evidence="2" id="KW-1133">Transmembrane helix</keyword>
<gene>
    <name evidence="3" type="ORF">METZ01_LOCUS120645</name>
</gene>
<evidence type="ECO:0000256" key="2">
    <source>
        <dbReference type="SAM" id="Phobius"/>
    </source>
</evidence>
<name>A0A381XTQ0_9ZZZZ</name>
<feature type="compositionally biased region" description="Pro residues" evidence="1">
    <location>
        <begin position="303"/>
        <end position="318"/>
    </location>
</feature>
<evidence type="ECO:0000256" key="1">
    <source>
        <dbReference type="SAM" id="MobiDB-lite"/>
    </source>
</evidence>
<dbReference type="Gene3D" id="3.30.420.40">
    <property type="match status" value="1"/>
</dbReference>
<feature type="region of interest" description="Disordered" evidence="1">
    <location>
        <begin position="255"/>
        <end position="332"/>
    </location>
</feature>
<dbReference type="AlphaFoldDB" id="A0A381XTQ0"/>
<protein>
    <submittedName>
        <fullName evidence="3">Uncharacterized protein</fullName>
    </submittedName>
</protein>
<sequence length="378" mass="38526">MTTVLAIHIGPELAHAAVDHDGRIDLVAVGDDSAGMPVVVHMAVDGSIGVGAAAPDTGGDDLAGEDLLAQLADTGMVRFGVRTLSGELVLAHLLAQVHARCVRVLDGLPDRVVLVLTAGGPEEAVYTAAARRALIGEVTLVDETRAWAALAAHGPRGLHPDLAGALGALFLQRHGEAPTGPLPIVTREDLGESEKEPMRPPPGPSVISVGARSVFDEATRVAIPHRRRLPVVLLALAGALVIGIFALVLLVDRDQASSPPPGPALPTTLPPTTSPPTTLPPTTLPPTTLPPTTSPPTTLLPTTLPPTTLPPTTSPPTTLPSEETTTTLPPLGPVTLAENGLLLRATTQNQTLIGFGTDATTALDALAGVLGGLTADTG</sequence>
<feature type="transmembrane region" description="Helical" evidence="2">
    <location>
        <begin position="229"/>
        <end position="251"/>
    </location>
</feature>
<evidence type="ECO:0000313" key="3">
    <source>
        <dbReference type="EMBL" id="SVA67791.1"/>
    </source>
</evidence>
<keyword evidence="2" id="KW-0472">Membrane</keyword>
<feature type="compositionally biased region" description="Pro residues" evidence="1">
    <location>
        <begin position="258"/>
        <end position="294"/>
    </location>
</feature>
<organism evidence="3">
    <name type="scientific">marine metagenome</name>
    <dbReference type="NCBI Taxonomy" id="408172"/>
    <lineage>
        <taxon>unclassified sequences</taxon>
        <taxon>metagenomes</taxon>
        <taxon>ecological metagenomes</taxon>
    </lineage>
</organism>
<dbReference type="EMBL" id="UINC01016246">
    <property type="protein sequence ID" value="SVA67791.1"/>
    <property type="molecule type" value="Genomic_DNA"/>
</dbReference>
<accession>A0A381XTQ0</accession>